<dbReference type="Proteomes" id="UP001295469">
    <property type="component" value="Chromosome C04"/>
</dbReference>
<proteinExistence type="predicted"/>
<dbReference type="AlphaFoldDB" id="A0A816JTH6"/>
<evidence type="ECO:0000313" key="1">
    <source>
        <dbReference type="EMBL" id="CAF1860199.1"/>
    </source>
</evidence>
<dbReference type="PANTHER" id="PTHR45751:SF16">
    <property type="entry name" value="E3 UBIQUITIN-PROTEIN LIGASE RGLG4"/>
    <property type="match status" value="1"/>
</dbReference>
<dbReference type="EMBL" id="HG994368">
    <property type="protein sequence ID" value="CAF1860199.1"/>
    <property type="molecule type" value="Genomic_DNA"/>
</dbReference>
<dbReference type="InterPro" id="IPR052079">
    <property type="entry name" value="E3_ligase/Copine_domain"/>
</dbReference>
<gene>
    <name evidence="1" type="ORF">DARMORV10_C04P50330.1</name>
</gene>
<sequence>MALIQTQYEPFDGWPHPNAFREDQLCQRRSVPIDRRNNRIPCFGFGRSTNHDEKVFSFHCDSSYAMSIVIVSVGDVPWADMKKFDDMIPKREFNNFQLPANILFILGKKFYVISIVMDGVSFKTRTWVVIKRTTVSKTRTWVHEKNIDNSSYNYEKVGNLNSEDHQ</sequence>
<dbReference type="PANTHER" id="PTHR45751">
    <property type="entry name" value="COPINE FAMILY PROTEIN 1"/>
    <property type="match status" value="1"/>
</dbReference>
<accession>A0A816JTH6</accession>
<organism evidence="1">
    <name type="scientific">Brassica napus</name>
    <name type="common">Rape</name>
    <dbReference type="NCBI Taxonomy" id="3708"/>
    <lineage>
        <taxon>Eukaryota</taxon>
        <taxon>Viridiplantae</taxon>
        <taxon>Streptophyta</taxon>
        <taxon>Embryophyta</taxon>
        <taxon>Tracheophyta</taxon>
        <taxon>Spermatophyta</taxon>
        <taxon>Magnoliopsida</taxon>
        <taxon>eudicotyledons</taxon>
        <taxon>Gunneridae</taxon>
        <taxon>Pentapetalae</taxon>
        <taxon>rosids</taxon>
        <taxon>malvids</taxon>
        <taxon>Brassicales</taxon>
        <taxon>Brassicaceae</taxon>
        <taxon>Brassiceae</taxon>
        <taxon>Brassica</taxon>
    </lineage>
</organism>
<reference evidence="1" key="1">
    <citation type="submission" date="2021-01" db="EMBL/GenBank/DDBJ databases">
        <authorList>
            <consortium name="Genoscope - CEA"/>
            <person name="William W."/>
        </authorList>
    </citation>
    <scope>NUCLEOTIDE SEQUENCE</scope>
</reference>
<name>A0A816JTH6_BRANA</name>
<protein>
    <submittedName>
        <fullName evidence="1">(rape) hypothetical protein</fullName>
    </submittedName>
</protein>